<feature type="region of interest" description="Disordered" evidence="1">
    <location>
        <begin position="125"/>
        <end position="159"/>
    </location>
</feature>
<feature type="compositionally biased region" description="Basic residues" evidence="1">
    <location>
        <begin position="274"/>
        <end position="295"/>
    </location>
</feature>
<feature type="region of interest" description="Disordered" evidence="1">
    <location>
        <begin position="266"/>
        <end position="314"/>
    </location>
</feature>
<keyword evidence="3" id="KW-1185">Reference proteome</keyword>
<evidence type="ECO:0000256" key="1">
    <source>
        <dbReference type="SAM" id="MobiDB-lite"/>
    </source>
</evidence>
<feature type="compositionally biased region" description="Basic and acidic residues" evidence="1">
    <location>
        <begin position="1"/>
        <end position="21"/>
    </location>
</feature>
<accession>A0A9Q0MCL1</accession>
<dbReference type="Proteomes" id="UP001142055">
    <property type="component" value="Chromosome 1"/>
</dbReference>
<feature type="compositionally biased region" description="Basic and acidic residues" evidence="1">
    <location>
        <begin position="147"/>
        <end position="159"/>
    </location>
</feature>
<gene>
    <name evidence="2" type="ORF">RDWZM_001158</name>
</gene>
<feature type="region of interest" description="Disordered" evidence="1">
    <location>
        <begin position="1"/>
        <end position="27"/>
    </location>
</feature>
<name>A0A9Q0MCL1_BLOTA</name>
<feature type="compositionally biased region" description="Polar residues" evidence="1">
    <location>
        <begin position="502"/>
        <end position="518"/>
    </location>
</feature>
<organism evidence="2 3">
    <name type="scientific">Blomia tropicalis</name>
    <name type="common">Mite</name>
    <dbReference type="NCBI Taxonomy" id="40697"/>
    <lineage>
        <taxon>Eukaryota</taxon>
        <taxon>Metazoa</taxon>
        <taxon>Ecdysozoa</taxon>
        <taxon>Arthropoda</taxon>
        <taxon>Chelicerata</taxon>
        <taxon>Arachnida</taxon>
        <taxon>Acari</taxon>
        <taxon>Acariformes</taxon>
        <taxon>Sarcoptiformes</taxon>
        <taxon>Astigmata</taxon>
        <taxon>Glycyphagoidea</taxon>
        <taxon>Echimyopodidae</taxon>
        <taxon>Blomia</taxon>
    </lineage>
</organism>
<evidence type="ECO:0000313" key="2">
    <source>
        <dbReference type="EMBL" id="KAJ6222613.1"/>
    </source>
</evidence>
<sequence length="518" mass="59326">MTSRRKVDSQQTKMDKSESNKSTDSSIYSVDSKIGSEIFHPPQQEFHFLEEFKCIPKSEYNDDFDQRSLRSRLSNTENINDLEWVLNEKIFNIKEKALTSSKVLSQKDESDTKFKICDKNKSKELIQNKPDKKTKNKSKQIQNNIATKEHSINEPPKKICRENSDLSIYSLDSNDSKSNKVVSISAYIPKDTKSALEQPQRSNDKNLHATTALSIDAAEGKNVVITITAKTSQTKPNSTKKSKSSRKLSPFRKSLVSLVSYIKSKSRSKENLRTKQKRSKSKKKQSRNASKRKLMKSQSSFVDKKSRSSKESILSKSSIKLGKKFKENKLSKSIQRHNEFNSDSKLNLNKISKIKTSNLNNSTYFITSGVNKNDFQSKIKSSNSTLIIDQMKRLSVQNNDKSKLSEDNLNILQRNESNLFNMNQRKLFSQTYSQNNYKTDNPNLVTTRTCISDDAVSNFENVIIEKENSNKSDCSTLSNEIDDQVQKVINKEEQIEKKFKPSWNSDDSLSVSQRHVKH</sequence>
<reference evidence="2" key="1">
    <citation type="submission" date="2022-12" db="EMBL/GenBank/DDBJ databases">
        <title>Genome assemblies of Blomia tropicalis.</title>
        <authorList>
            <person name="Cui Y."/>
        </authorList>
    </citation>
    <scope>NUCLEOTIDE SEQUENCE</scope>
    <source>
        <tissue evidence="2">Adult mites</tissue>
    </source>
</reference>
<comment type="caution">
    <text evidence="2">The sequence shown here is derived from an EMBL/GenBank/DDBJ whole genome shotgun (WGS) entry which is preliminary data.</text>
</comment>
<protein>
    <submittedName>
        <fullName evidence="2">Uncharacterized protein</fullName>
    </submittedName>
</protein>
<dbReference type="AlphaFoldDB" id="A0A9Q0MCL1"/>
<dbReference type="EMBL" id="JAPWDV010000001">
    <property type="protein sequence ID" value="KAJ6222613.1"/>
    <property type="molecule type" value="Genomic_DNA"/>
</dbReference>
<feature type="region of interest" description="Disordered" evidence="1">
    <location>
        <begin position="499"/>
        <end position="518"/>
    </location>
</feature>
<proteinExistence type="predicted"/>
<evidence type="ECO:0000313" key="3">
    <source>
        <dbReference type="Proteomes" id="UP001142055"/>
    </source>
</evidence>